<dbReference type="Proteomes" id="UP000478183">
    <property type="component" value="Unassembled WGS sequence"/>
</dbReference>
<gene>
    <name evidence="2" type="ORF">GL286_01025</name>
</gene>
<protein>
    <recommendedName>
        <fullName evidence="4">Right-handed parallel beta-helix repeat-containing protein</fullName>
    </recommendedName>
</protein>
<dbReference type="AlphaFoldDB" id="A0A6L6J418"/>
<feature type="region of interest" description="Disordered" evidence="1">
    <location>
        <begin position="19"/>
        <end position="43"/>
    </location>
</feature>
<dbReference type="EMBL" id="WMIE01000001">
    <property type="protein sequence ID" value="MTH76306.1"/>
    <property type="molecule type" value="Genomic_DNA"/>
</dbReference>
<dbReference type="OrthoDB" id="7779285at2"/>
<evidence type="ECO:0000256" key="1">
    <source>
        <dbReference type="SAM" id="MobiDB-lite"/>
    </source>
</evidence>
<organism evidence="2 3">
    <name type="scientific">Paracoccus aestuariivivens</name>
    <dbReference type="NCBI Taxonomy" id="1820333"/>
    <lineage>
        <taxon>Bacteria</taxon>
        <taxon>Pseudomonadati</taxon>
        <taxon>Pseudomonadota</taxon>
        <taxon>Alphaproteobacteria</taxon>
        <taxon>Rhodobacterales</taxon>
        <taxon>Paracoccaceae</taxon>
        <taxon>Paracoccus</taxon>
    </lineage>
</organism>
<keyword evidence="3" id="KW-1185">Reference proteome</keyword>
<reference evidence="2 3" key="1">
    <citation type="submission" date="2019-11" db="EMBL/GenBank/DDBJ databases">
        <authorList>
            <person name="Dong K."/>
        </authorList>
    </citation>
    <scope>NUCLEOTIDE SEQUENCE [LARGE SCALE GENOMIC DNA]</scope>
    <source>
        <strain evidence="2 3">NBRC 111993</strain>
    </source>
</reference>
<proteinExistence type="predicted"/>
<dbReference type="SUPFAM" id="SSF51126">
    <property type="entry name" value="Pectin lyase-like"/>
    <property type="match status" value="1"/>
</dbReference>
<evidence type="ECO:0000313" key="3">
    <source>
        <dbReference type="Proteomes" id="UP000478183"/>
    </source>
</evidence>
<name>A0A6L6J418_9RHOB</name>
<comment type="caution">
    <text evidence="2">The sequence shown here is derived from an EMBL/GenBank/DDBJ whole genome shotgun (WGS) entry which is preliminary data.</text>
</comment>
<sequence length="662" mass="69669">MPTTADILFRDYVRYTGDGLPDEPVGRPAPGGDPRSGTHYPGKQDFREWSNRFEGDFADLIAEADGRIEAVIDRVDRTDQTGRWSSSVAALKADTSFTLTAGSLDTVAVGDVIQTRIGGYAYEVVASDPDITTAGGIMLRVLPGGGGVVTPLAYGATGNGLIDDADALERTLRSGHIVFGGLGRIYACGRRITVTNVETQVTGLTILNTGAGGGVDVSLAVPKLTRWRDCKFLTNGLLSGTAFKVSLASGGIVAARRDGFFYFENLNAVGVDQFAHCWTVGFHFHNTNMAVMKDVRTHGRRDLSFANGASAFSWTDGTTGILVTTDDVAEADTATSIEFYNANVRAVERGIVFDGPVEGLRVIDSKVVAARTGIIADVTSDIAPTNTQPALWIQNCHVNASQFCITTTRMTEVLISGCELYRYAAVWGYNFYAISANTMSLSTIRDNKILCYHHLRDGSEAGLVSSPGTFDVLRSTHVRDNTIWRASTGFGFLTVASDNIMTDNMFIGVGSVKETGFGAYTFAGGATALGNRIHAAAGAQNSVAGVAVAVTASATVICTSNTVTVAPGERYRFDIEYQATKGATAGNINFQVAQSAGAGVIAFPLTTFILDRPAVPAGAGASDTASGYFSVNGGGAVALTLYAASAGSNAIISAILRIIRVE</sequence>
<evidence type="ECO:0008006" key="4">
    <source>
        <dbReference type="Google" id="ProtNLM"/>
    </source>
</evidence>
<accession>A0A6L6J418</accession>
<evidence type="ECO:0000313" key="2">
    <source>
        <dbReference type="EMBL" id="MTH76306.1"/>
    </source>
</evidence>
<dbReference type="InterPro" id="IPR011050">
    <property type="entry name" value="Pectin_lyase_fold/virulence"/>
</dbReference>